<dbReference type="EMBL" id="BSDQ01000001">
    <property type="protein sequence ID" value="GLI29378.1"/>
    <property type="molecule type" value="Genomic_DNA"/>
</dbReference>
<dbReference type="InterPro" id="IPR029044">
    <property type="entry name" value="Nucleotide-diphossugar_trans"/>
</dbReference>
<dbReference type="Proteomes" id="UP001144451">
    <property type="component" value="Unassembled WGS sequence"/>
</dbReference>
<evidence type="ECO:0000313" key="3">
    <source>
        <dbReference type="Proteomes" id="UP001144451"/>
    </source>
</evidence>
<keyword evidence="3" id="KW-1185">Reference proteome</keyword>
<gene>
    <name evidence="2" type="ORF">BCONGLO52_02190</name>
</gene>
<accession>A0ABQ5RBV9</accession>
<reference evidence="2" key="1">
    <citation type="submission" date="2022-12" db="EMBL/GenBank/DDBJ databases">
        <title>Reference genome sequencing for broad-spectrum identification of bacterial and archaeal isolates by mass spectrometry.</title>
        <authorList>
            <person name="Sekiguchi Y."/>
            <person name="Tourlousse D.M."/>
        </authorList>
    </citation>
    <scope>NUCLEOTIDE SEQUENCE</scope>
    <source>
        <strain evidence="2">5-2</strain>
    </source>
</reference>
<dbReference type="PANTHER" id="PTHR43179:SF7">
    <property type="entry name" value="RHAMNOSYLTRANSFERASE WBBL"/>
    <property type="match status" value="1"/>
</dbReference>
<dbReference type="InterPro" id="IPR001173">
    <property type="entry name" value="Glyco_trans_2-like"/>
</dbReference>
<dbReference type="Pfam" id="PF00535">
    <property type="entry name" value="Glycos_transf_2"/>
    <property type="match status" value="1"/>
</dbReference>
<dbReference type="RefSeq" id="WP_241237686.1">
    <property type="nucleotide sequence ID" value="NZ_BSDQ01000001.1"/>
</dbReference>
<feature type="domain" description="Glycosyltransferase 2-like" evidence="1">
    <location>
        <begin position="10"/>
        <end position="147"/>
    </location>
</feature>
<comment type="caution">
    <text evidence="2">The sequence shown here is derived from an EMBL/GenBank/DDBJ whole genome shotgun (WGS) entry which is preliminary data.</text>
</comment>
<proteinExistence type="predicted"/>
<evidence type="ECO:0000259" key="1">
    <source>
        <dbReference type="Pfam" id="PF00535"/>
    </source>
</evidence>
<name>A0ABQ5RBV9_9MICO</name>
<keyword evidence="2" id="KW-0808">Transferase</keyword>
<dbReference type="GO" id="GO:0016740">
    <property type="term" value="F:transferase activity"/>
    <property type="evidence" value="ECO:0007669"/>
    <property type="project" value="UniProtKB-KW"/>
</dbReference>
<dbReference type="SUPFAM" id="SSF53448">
    <property type="entry name" value="Nucleotide-diphospho-sugar transferases"/>
    <property type="match status" value="1"/>
</dbReference>
<dbReference type="GeneID" id="78122384"/>
<protein>
    <submittedName>
        <fullName evidence="2">Glycosyl transferase</fullName>
    </submittedName>
</protein>
<evidence type="ECO:0000313" key="2">
    <source>
        <dbReference type="EMBL" id="GLI29378.1"/>
    </source>
</evidence>
<sequence>MMSLRGLGAIIPVHGELAAVLPLLESLCGEAVPAAQRPARVVLVDDASPVPVAAGELPAGVELVRRPANGGFGAAVNTGLDALAAPVAAADAAGGPAIEHALVLNSDLQIPPGFCAALLEHALPWMPAVVGCRNVGEDGGSGYAARYFPTISHQVVEWLVPLASQRHRDVLHRAVGHDVDAERGSGMVPVDWVSGAVLLLPLAEVRKAGGFDEGYFMYTEEVDLQLRLRRAGIPALLDADLEVRHVGGGSSGGEARRRRWLVGARMRYARKHGNVHLLRGAMTLATGANLLWNSGRRAAGRDVAPLAVAREELDLIHRAGRTLPR</sequence>
<dbReference type="PANTHER" id="PTHR43179">
    <property type="entry name" value="RHAMNOSYLTRANSFERASE WBBL"/>
    <property type="match status" value="1"/>
</dbReference>
<organism evidence="2 3">
    <name type="scientific">Brachybacterium conglomeratum</name>
    <dbReference type="NCBI Taxonomy" id="47846"/>
    <lineage>
        <taxon>Bacteria</taxon>
        <taxon>Bacillati</taxon>
        <taxon>Actinomycetota</taxon>
        <taxon>Actinomycetes</taxon>
        <taxon>Micrococcales</taxon>
        <taxon>Dermabacteraceae</taxon>
        <taxon>Brachybacterium</taxon>
    </lineage>
</organism>
<dbReference type="Gene3D" id="3.90.550.10">
    <property type="entry name" value="Spore Coat Polysaccharide Biosynthesis Protein SpsA, Chain A"/>
    <property type="match status" value="1"/>
</dbReference>